<evidence type="ECO:0000313" key="3">
    <source>
        <dbReference type="Proteomes" id="UP000740557"/>
    </source>
</evidence>
<evidence type="ECO:0000259" key="1">
    <source>
        <dbReference type="Pfam" id="PF00391"/>
    </source>
</evidence>
<comment type="caution">
    <text evidence="2">The sequence shown here is derived from an EMBL/GenBank/DDBJ whole genome shotgun (WGS) entry which is preliminary data.</text>
</comment>
<dbReference type="GO" id="GO:0016772">
    <property type="term" value="F:transferase activity, transferring phosphorus-containing groups"/>
    <property type="evidence" value="ECO:0007669"/>
    <property type="project" value="InterPro"/>
</dbReference>
<reference evidence="2" key="2">
    <citation type="journal article" date="2021" name="Microbiome">
        <title>Successional dynamics and alternative stable states in a saline activated sludge microbial community over 9 years.</title>
        <authorList>
            <person name="Wang Y."/>
            <person name="Ye J."/>
            <person name="Ju F."/>
            <person name="Liu L."/>
            <person name="Boyd J.A."/>
            <person name="Deng Y."/>
            <person name="Parks D.H."/>
            <person name="Jiang X."/>
            <person name="Yin X."/>
            <person name="Woodcroft B.J."/>
            <person name="Tyson G.W."/>
            <person name="Hugenholtz P."/>
            <person name="Polz M.F."/>
            <person name="Zhang T."/>
        </authorList>
    </citation>
    <scope>NUCLEOTIDE SEQUENCE</scope>
    <source>
        <strain evidence="2">HKST-UBA79</strain>
    </source>
</reference>
<dbReference type="SUPFAM" id="SSF52009">
    <property type="entry name" value="Phosphohistidine domain"/>
    <property type="match status" value="1"/>
</dbReference>
<dbReference type="InterPro" id="IPR036637">
    <property type="entry name" value="Phosphohistidine_dom_sf"/>
</dbReference>
<dbReference type="Proteomes" id="UP000740557">
    <property type="component" value="Unassembled WGS sequence"/>
</dbReference>
<dbReference type="EMBL" id="JAGQNX010000148">
    <property type="protein sequence ID" value="MCA9308734.1"/>
    <property type="molecule type" value="Genomic_DNA"/>
</dbReference>
<proteinExistence type="predicted"/>
<feature type="domain" description="PEP-utilising enzyme mobile" evidence="1">
    <location>
        <begin position="387"/>
        <end position="449"/>
    </location>
</feature>
<organism evidence="2 3">
    <name type="scientific">candidate division WWE3 bacterium</name>
    <dbReference type="NCBI Taxonomy" id="2053526"/>
    <lineage>
        <taxon>Bacteria</taxon>
        <taxon>Katanobacteria</taxon>
    </lineage>
</organism>
<accession>A0A955J256</accession>
<dbReference type="InterPro" id="IPR008279">
    <property type="entry name" value="PEP-util_enz_mobile_dom"/>
</dbReference>
<name>A0A955J256_UNCKA</name>
<dbReference type="Gene3D" id="3.50.30.10">
    <property type="entry name" value="Phosphohistidine domain"/>
    <property type="match status" value="1"/>
</dbReference>
<protein>
    <recommendedName>
        <fullName evidence="1">PEP-utilising enzyme mobile domain-containing protein</fullName>
    </recommendedName>
</protein>
<sequence>MQLEVTLDKSKTYVANRVGELTDFANPLTYSLISKIFGYRGPYRKVLSKFGVGNYQDSRDYLVYVYGRIYSDLAVESNIILEPSMFELTLEGRNVVNSVIPAFRATPKQWAHFTQKFFKELHVFLKPQSFIKQAANAYEEFSATLARTISVGHINTKDFLAQYEHIVFISYLHGLFHQYNNAHKIRTFTDDLTRYVHESDVLISGTDAYMETKFSHWRFEIGYSAIEKYDFSGAQIPWHLEFPQVNAPESLKVEAYLQCLRNNLRFKTQVMLYFLNKYCVNLASKHCFENYDLLTLNELETMTDDYVPLLAAQTADRKIYEAKDKRALLPDIINNGDIGFSIEGEHLQDAASTAAWYKGISCSPGTITGHVQYITDPSQSVQSPIAMFPNASTEFTKHFREARGLVFKTGSPLAHGAIVARELKVPAIILDVDPKYLISKNVTLDGDKGILYIVNEL</sequence>
<reference evidence="2" key="1">
    <citation type="submission" date="2020-04" db="EMBL/GenBank/DDBJ databases">
        <authorList>
            <person name="Zhang T."/>
        </authorList>
    </citation>
    <scope>NUCLEOTIDE SEQUENCE</scope>
    <source>
        <strain evidence="2">HKST-UBA79</strain>
    </source>
</reference>
<dbReference type="Pfam" id="PF00391">
    <property type="entry name" value="PEP-utilizers"/>
    <property type="match status" value="1"/>
</dbReference>
<evidence type="ECO:0000313" key="2">
    <source>
        <dbReference type="EMBL" id="MCA9308734.1"/>
    </source>
</evidence>
<gene>
    <name evidence="2" type="ORF">KC980_04425</name>
</gene>
<dbReference type="AlphaFoldDB" id="A0A955J256"/>